<dbReference type="EMBL" id="LXQA010013166">
    <property type="protein sequence ID" value="MCH87925.1"/>
    <property type="molecule type" value="Genomic_DNA"/>
</dbReference>
<feature type="region of interest" description="Disordered" evidence="1">
    <location>
        <begin position="12"/>
        <end position="33"/>
    </location>
</feature>
<dbReference type="InterPro" id="IPR036397">
    <property type="entry name" value="RNaseH_sf"/>
</dbReference>
<sequence length="208" mass="22483">PDGLYSFGALQPTPPGAISSSSPSVPPGAISSSSPSVHTLTSLNALPLNSFANNTANSLGTTTYSLWHNRLGHPHYEALKAALNACNTSIPVQSKLDFCASCCLGKIHRLPSTTSTTVYHAPFDLMFADVWGPAPMLSFSGFKYLLTCVDAYTKLTCPHTHHQNGSVERKHRHVVETGLTLLAQAHLPLKFWDYAFMTATYLINRAVP</sequence>
<evidence type="ECO:0000259" key="2">
    <source>
        <dbReference type="Pfam" id="PF13976"/>
    </source>
</evidence>
<protein>
    <submittedName>
        <fullName evidence="3">Retrovirus-related Pol polyprotein from transposon TNT 1-94</fullName>
    </submittedName>
</protein>
<reference evidence="3 4" key="1">
    <citation type="journal article" date="2018" name="Front. Plant Sci.">
        <title>Red Clover (Trifolium pratense) and Zigzag Clover (T. medium) - A Picture of Genomic Similarities and Differences.</title>
        <authorList>
            <person name="Dluhosova J."/>
            <person name="Istvanek J."/>
            <person name="Nedelnik J."/>
            <person name="Repkova J."/>
        </authorList>
    </citation>
    <scope>NUCLEOTIDE SEQUENCE [LARGE SCALE GENOMIC DNA]</scope>
    <source>
        <strain evidence="4">cv. 10/8</strain>
        <tissue evidence="3">Leaf</tissue>
    </source>
</reference>
<dbReference type="Pfam" id="PF13976">
    <property type="entry name" value="gag_pre-integrs"/>
    <property type="match status" value="1"/>
</dbReference>
<dbReference type="InterPro" id="IPR039537">
    <property type="entry name" value="Retrotran_Ty1/copia-like"/>
</dbReference>
<evidence type="ECO:0000256" key="1">
    <source>
        <dbReference type="SAM" id="MobiDB-lite"/>
    </source>
</evidence>
<name>A0A392MLF2_9FABA</name>
<dbReference type="InterPro" id="IPR025724">
    <property type="entry name" value="GAG-pre-integrase_dom"/>
</dbReference>
<dbReference type="PANTHER" id="PTHR42648:SF26">
    <property type="entry name" value="INTEGRASE CATALYTIC DOMAIN-CONTAINING PROTEIN"/>
    <property type="match status" value="1"/>
</dbReference>
<dbReference type="AlphaFoldDB" id="A0A392MLF2"/>
<keyword evidence="4" id="KW-1185">Reference proteome</keyword>
<dbReference type="GO" id="GO:0003676">
    <property type="term" value="F:nucleic acid binding"/>
    <property type="evidence" value="ECO:0007669"/>
    <property type="project" value="InterPro"/>
</dbReference>
<feature type="non-terminal residue" evidence="3">
    <location>
        <position position="1"/>
    </location>
</feature>
<gene>
    <name evidence="3" type="ORF">A2U01_0008806</name>
</gene>
<evidence type="ECO:0000313" key="3">
    <source>
        <dbReference type="EMBL" id="MCH87925.1"/>
    </source>
</evidence>
<dbReference type="Gene3D" id="3.30.420.10">
    <property type="entry name" value="Ribonuclease H-like superfamily/Ribonuclease H"/>
    <property type="match status" value="1"/>
</dbReference>
<feature type="domain" description="GAG-pre-integrase" evidence="2">
    <location>
        <begin position="46"/>
        <end position="106"/>
    </location>
</feature>
<dbReference type="PANTHER" id="PTHR42648">
    <property type="entry name" value="TRANSPOSASE, PUTATIVE-RELATED"/>
    <property type="match status" value="1"/>
</dbReference>
<dbReference type="Proteomes" id="UP000265520">
    <property type="component" value="Unassembled WGS sequence"/>
</dbReference>
<dbReference type="SUPFAM" id="SSF53098">
    <property type="entry name" value="Ribonuclease H-like"/>
    <property type="match status" value="1"/>
</dbReference>
<dbReference type="InterPro" id="IPR012337">
    <property type="entry name" value="RNaseH-like_sf"/>
</dbReference>
<organism evidence="3 4">
    <name type="scientific">Trifolium medium</name>
    <dbReference type="NCBI Taxonomy" id="97028"/>
    <lineage>
        <taxon>Eukaryota</taxon>
        <taxon>Viridiplantae</taxon>
        <taxon>Streptophyta</taxon>
        <taxon>Embryophyta</taxon>
        <taxon>Tracheophyta</taxon>
        <taxon>Spermatophyta</taxon>
        <taxon>Magnoliopsida</taxon>
        <taxon>eudicotyledons</taxon>
        <taxon>Gunneridae</taxon>
        <taxon>Pentapetalae</taxon>
        <taxon>rosids</taxon>
        <taxon>fabids</taxon>
        <taxon>Fabales</taxon>
        <taxon>Fabaceae</taxon>
        <taxon>Papilionoideae</taxon>
        <taxon>50 kb inversion clade</taxon>
        <taxon>NPAAA clade</taxon>
        <taxon>Hologalegina</taxon>
        <taxon>IRL clade</taxon>
        <taxon>Trifolieae</taxon>
        <taxon>Trifolium</taxon>
    </lineage>
</organism>
<evidence type="ECO:0000313" key="4">
    <source>
        <dbReference type="Proteomes" id="UP000265520"/>
    </source>
</evidence>
<accession>A0A392MLF2</accession>
<proteinExistence type="predicted"/>
<comment type="caution">
    <text evidence="3">The sequence shown here is derived from an EMBL/GenBank/DDBJ whole genome shotgun (WGS) entry which is preliminary data.</text>
</comment>